<dbReference type="EMBL" id="CP022714">
    <property type="protein sequence ID" value="ASU13939.1"/>
    <property type="molecule type" value="Genomic_DNA"/>
</dbReference>
<dbReference type="AlphaFoldDB" id="A0A223M8Q7"/>
<protein>
    <submittedName>
        <fullName evidence="1">Uncharacterized protein</fullName>
    </submittedName>
</protein>
<evidence type="ECO:0000313" key="1">
    <source>
        <dbReference type="EMBL" id="ASU13939.1"/>
    </source>
</evidence>
<name>A0A223M8Q7_MESHO</name>
<evidence type="ECO:0000313" key="2">
    <source>
        <dbReference type="Proteomes" id="UP000215452"/>
    </source>
</evidence>
<proteinExistence type="predicted"/>
<reference evidence="1 2" key="1">
    <citation type="submission" date="2017-08" db="EMBL/GenBank/DDBJ databases">
        <title>The complete genome sequence of a Mycoplasma hyopneumoniae isolate in Korea.</title>
        <authorList>
            <person name="Han J."/>
            <person name="Lee N."/>
        </authorList>
    </citation>
    <scope>NUCLEOTIDE SEQUENCE [LARGE SCALE GENOMIC DNA]</scope>
    <source>
        <strain evidence="1 2">KM014</strain>
    </source>
</reference>
<sequence length="172" mass="20202">MLAQSVLTQIVIDNLLPSLIKDKMNQNDRDYIKEKLNSPIDFYSHNELVMWALAEKTKDTANLILGNQRLTDPNNNLNKDIGFTKDRFVVGEGLANDAIDWTNPKNEFDIQPSKAQNNQSYVKIYFPSYHVRRLRMIRDNKRGIKREFIKREKMLNIEKVHFLYGKADKFII</sequence>
<accession>A0A223M8Q7</accession>
<gene>
    <name evidence="1" type="ORF">CIB43_00022</name>
</gene>
<organism evidence="1 2">
    <name type="scientific">Mesomycoplasma hyopneumoniae</name>
    <name type="common">Mycoplasma hyopneumoniae</name>
    <dbReference type="NCBI Taxonomy" id="2099"/>
    <lineage>
        <taxon>Bacteria</taxon>
        <taxon>Bacillati</taxon>
        <taxon>Mycoplasmatota</taxon>
        <taxon>Mycoplasmoidales</taxon>
        <taxon>Metamycoplasmataceae</taxon>
        <taxon>Mesomycoplasma</taxon>
    </lineage>
</organism>
<dbReference type="Proteomes" id="UP000215452">
    <property type="component" value="Chromosome"/>
</dbReference>